<dbReference type="PROSITE" id="PS01148">
    <property type="entry name" value="UPF0033"/>
    <property type="match status" value="1"/>
</dbReference>
<proteinExistence type="inferred from homology"/>
<reference evidence="4" key="1">
    <citation type="journal article" date="2019" name="Int. J. Syst. Evol. Microbiol.">
        <title>The Global Catalogue of Microorganisms (GCM) 10K type strain sequencing project: providing services to taxonomists for standard genome sequencing and annotation.</title>
        <authorList>
            <consortium name="The Broad Institute Genomics Platform"/>
            <consortium name="The Broad Institute Genome Sequencing Center for Infectious Disease"/>
            <person name="Wu L."/>
            <person name="Ma J."/>
        </authorList>
    </citation>
    <scope>NUCLEOTIDE SEQUENCE [LARGE SCALE GENOMIC DNA]</scope>
    <source>
        <strain evidence="4">JCM 19134</strain>
    </source>
</reference>
<organism evidence="3 4">
    <name type="scientific">Halioxenophilus aromaticivorans</name>
    <dbReference type="NCBI Taxonomy" id="1306992"/>
    <lineage>
        <taxon>Bacteria</taxon>
        <taxon>Pseudomonadati</taxon>
        <taxon>Pseudomonadota</taxon>
        <taxon>Gammaproteobacteria</taxon>
        <taxon>Alteromonadales</taxon>
        <taxon>Alteromonadaceae</taxon>
        <taxon>Halioxenophilus</taxon>
    </lineage>
</organism>
<dbReference type="RefSeq" id="WP_345418695.1">
    <property type="nucleotide sequence ID" value="NZ_AP031496.1"/>
</dbReference>
<sequence>MQVSNTSATIDRTLDVTGCLCPLPLLKLKLGLKEMLPGQVIELLASDATSTQDIPAFCKLSGHQLVATQQDGDTYIFRVKKVEASA</sequence>
<gene>
    <name evidence="3" type="primary">tusA_1</name>
    <name evidence="3" type="ORF">GCM10025791_12370</name>
</gene>
<evidence type="ECO:0000313" key="3">
    <source>
        <dbReference type="EMBL" id="GAA4936201.1"/>
    </source>
</evidence>
<keyword evidence="4" id="KW-1185">Reference proteome</keyword>
<accession>A0AAV3TZB8</accession>
<comment type="similarity">
    <text evidence="1">Belongs to the sulfur carrier protein TusA family.</text>
</comment>
<evidence type="ECO:0000259" key="2">
    <source>
        <dbReference type="PROSITE" id="PS01148"/>
    </source>
</evidence>
<dbReference type="SUPFAM" id="SSF64307">
    <property type="entry name" value="SirA-like"/>
    <property type="match status" value="1"/>
</dbReference>
<dbReference type="InterPro" id="IPR001455">
    <property type="entry name" value="TusA-like"/>
</dbReference>
<dbReference type="Pfam" id="PF01206">
    <property type="entry name" value="TusA"/>
    <property type="match status" value="1"/>
</dbReference>
<protein>
    <submittedName>
        <fullName evidence="3">Sulfurtransferase TusA</fullName>
    </submittedName>
</protein>
<dbReference type="PANTHER" id="PTHR33279:SF6">
    <property type="entry name" value="SULFUR CARRIER PROTEIN YEDF-RELATED"/>
    <property type="match status" value="1"/>
</dbReference>
<evidence type="ECO:0000313" key="4">
    <source>
        <dbReference type="Proteomes" id="UP001409585"/>
    </source>
</evidence>
<feature type="domain" description="UPF0033" evidence="2">
    <location>
        <begin position="14"/>
        <end position="38"/>
    </location>
</feature>
<dbReference type="PANTHER" id="PTHR33279">
    <property type="entry name" value="SULFUR CARRIER PROTEIN YEDF-RELATED"/>
    <property type="match status" value="1"/>
</dbReference>
<dbReference type="AlphaFoldDB" id="A0AAV3TZB8"/>
<dbReference type="Proteomes" id="UP001409585">
    <property type="component" value="Unassembled WGS sequence"/>
</dbReference>
<name>A0AAV3TZB8_9ALTE</name>
<dbReference type="InterPro" id="IPR036868">
    <property type="entry name" value="TusA-like_sf"/>
</dbReference>
<dbReference type="Gene3D" id="3.30.110.40">
    <property type="entry name" value="TusA-like domain"/>
    <property type="match status" value="1"/>
</dbReference>
<comment type="caution">
    <text evidence="3">The sequence shown here is derived from an EMBL/GenBank/DDBJ whole genome shotgun (WGS) entry which is preliminary data.</text>
</comment>
<dbReference type="CDD" id="cd00291">
    <property type="entry name" value="SirA_YedF_YeeD"/>
    <property type="match status" value="1"/>
</dbReference>
<evidence type="ECO:0000256" key="1">
    <source>
        <dbReference type="ARBA" id="ARBA00008984"/>
    </source>
</evidence>
<dbReference type="EMBL" id="BAABLX010000007">
    <property type="protein sequence ID" value="GAA4936201.1"/>
    <property type="molecule type" value="Genomic_DNA"/>
</dbReference>